<protein>
    <submittedName>
        <fullName evidence="2">Uncharacterized protein</fullName>
    </submittedName>
</protein>
<organism evidence="2 3">
    <name type="scientific">Striga asiatica</name>
    <name type="common">Asiatic witchweed</name>
    <name type="synonym">Buchnera asiatica</name>
    <dbReference type="NCBI Taxonomy" id="4170"/>
    <lineage>
        <taxon>Eukaryota</taxon>
        <taxon>Viridiplantae</taxon>
        <taxon>Streptophyta</taxon>
        <taxon>Embryophyta</taxon>
        <taxon>Tracheophyta</taxon>
        <taxon>Spermatophyta</taxon>
        <taxon>Magnoliopsida</taxon>
        <taxon>eudicotyledons</taxon>
        <taxon>Gunneridae</taxon>
        <taxon>Pentapetalae</taxon>
        <taxon>asterids</taxon>
        <taxon>lamiids</taxon>
        <taxon>Lamiales</taxon>
        <taxon>Orobanchaceae</taxon>
        <taxon>Buchnereae</taxon>
        <taxon>Striga</taxon>
    </lineage>
</organism>
<evidence type="ECO:0000313" key="3">
    <source>
        <dbReference type="Proteomes" id="UP000325081"/>
    </source>
</evidence>
<dbReference type="OrthoDB" id="745459at2759"/>
<comment type="caution">
    <text evidence="2">The sequence shown here is derived from an EMBL/GenBank/DDBJ whole genome shotgun (WGS) entry which is preliminary data.</text>
</comment>
<name>A0A5A7PZD9_STRAF</name>
<feature type="region of interest" description="Disordered" evidence="1">
    <location>
        <begin position="103"/>
        <end position="126"/>
    </location>
</feature>
<keyword evidence="3" id="KW-1185">Reference proteome</keyword>
<dbReference type="EMBL" id="BKCP01005383">
    <property type="protein sequence ID" value="GER37487.1"/>
    <property type="molecule type" value="Genomic_DNA"/>
</dbReference>
<dbReference type="PANTHER" id="PTHR33696:SF3">
    <property type="entry name" value="FLZ-TYPE DOMAIN-CONTAINING PROTEIN"/>
    <property type="match status" value="1"/>
</dbReference>
<dbReference type="Proteomes" id="UP000325081">
    <property type="component" value="Unassembled WGS sequence"/>
</dbReference>
<dbReference type="PANTHER" id="PTHR33696">
    <property type="entry name" value="T22J18.15-RELATED"/>
    <property type="match status" value="1"/>
</dbReference>
<gene>
    <name evidence="2" type="ORF">STAS_13891</name>
</gene>
<evidence type="ECO:0000313" key="2">
    <source>
        <dbReference type="EMBL" id="GER37487.1"/>
    </source>
</evidence>
<reference evidence="3" key="1">
    <citation type="journal article" date="2019" name="Curr. Biol.">
        <title>Genome Sequence of Striga asiatica Provides Insight into the Evolution of Plant Parasitism.</title>
        <authorList>
            <person name="Yoshida S."/>
            <person name="Kim S."/>
            <person name="Wafula E.K."/>
            <person name="Tanskanen J."/>
            <person name="Kim Y.M."/>
            <person name="Honaas L."/>
            <person name="Yang Z."/>
            <person name="Spallek T."/>
            <person name="Conn C.E."/>
            <person name="Ichihashi Y."/>
            <person name="Cheong K."/>
            <person name="Cui S."/>
            <person name="Der J.P."/>
            <person name="Gundlach H."/>
            <person name="Jiao Y."/>
            <person name="Hori C."/>
            <person name="Ishida J.K."/>
            <person name="Kasahara H."/>
            <person name="Kiba T."/>
            <person name="Kim M.S."/>
            <person name="Koo N."/>
            <person name="Laohavisit A."/>
            <person name="Lee Y.H."/>
            <person name="Lumba S."/>
            <person name="McCourt P."/>
            <person name="Mortimer J.C."/>
            <person name="Mutuku J.M."/>
            <person name="Nomura T."/>
            <person name="Sasaki-Sekimoto Y."/>
            <person name="Seto Y."/>
            <person name="Wang Y."/>
            <person name="Wakatake T."/>
            <person name="Sakakibara H."/>
            <person name="Demura T."/>
            <person name="Yamaguchi S."/>
            <person name="Yoneyama K."/>
            <person name="Manabe R.I."/>
            <person name="Nelson D.C."/>
            <person name="Schulman A.H."/>
            <person name="Timko M.P."/>
            <person name="dePamphilis C.W."/>
            <person name="Choi D."/>
            <person name="Shirasu K."/>
        </authorList>
    </citation>
    <scope>NUCLEOTIDE SEQUENCE [LARGE SCALE GENOMIC DNA]</scope>
    <source>
        <strain evidence="3">cv. UVA1</strain>
    </source>
</reference>
<evidence type="ECO:0000256" key="1">
    <source>
        <dbReference type="SAM" id="MobiDB-lite"/>
    </source>
</evidence>
<proteinExistence type="predicted"/>
<sequence length="237" mass="26111">MSAVRHLPVSLRAICGGPLRVVQPTLRGSSDLAASFASVPLSSFFPFFSAFGESGLHGLRRVEVGSVPSLRVIGRWSLFWISDCGMSKEIHSQGKIPFSWEKKPGVSKAARPPEHHHLPPRKLPPPPCPPAMAARLSSVHDSQIPRVRLSRSSSRKGTKKVIMNDPFLIAYKEVTKSEYKNDKGLIRSEKGDRGLGALRNISMFSCKVQSSCIVEENSVIRFSQLPISRSYRNGGHN</sequence>
<dbReference type="AlphaFoldDB" id="A0A5A7PZD9"/>
<accession>A0A5A7PZD9</accession>